<dbReference type="CDD" id="cd06587">
    <property type="entry name" value="VOC"/>
    <property type="match status" value="1"/>
</dbReference>
<protein>
    <submittedName>
        <fullName evidence="2">Glyoxalase</fullName>
    </submittedName>
</protein>
<dbReference type="PANTHER" id="PTHR35908:SF1">
    <property type="entry name" value="CONSERVED PROTEIN"/>
    <property type="match status" value="1"/>
</dbReference>
<name>A0ABQ3XPG0_9ACTN</name>
<dbReference type="EMBL" id="BOMG01000106">
    <property type="protein sequence ID" value="GID60379.1"/>
    <property type="molecule type" value="Genomic_DNA"/>
</dbReference>
<sequence length="139" mass="15813">MTVPILRSFVLDTTDARRLAEFYRELLALEYRPGDEPPAPGEDDPKGRDWLVLRPPAGSWQLAFQQTTGVRPTSWPADDVPQQMHLDTQVDSLEELNRQHDRVLALGGTLRLDRSRDPEEPLRVYTDPDGHTFCVFMAG</sequence>
<organism evidence="2 3">
    <name type="scientific">Actinoplanes couchii</name>
    <dbReference type="NCBI Taxonomy" id="403638"/>
    <lineage>
        <taxon>Bacteria</taxon>
        <taxon>Bacillati</taxon>
        <taxon>Actinomycetota</taxon>
        <taxon>Actinomycetes</taxon>
        <taxon>Micromonosporales</taxon>
        <taxon>Micromonosporaceae</taxon>
        <taxon>Actinoplanes</taxon>
    </lineage>
</organism>
<feature type="domain" description="Glyoxalase-like" evidence="1">
    <location>
        <begin position="9"/>
        <end position="136"/>
    </location>
</feature>
<reference evidence="2 3" key="1">
    <citation type="submission" date="2021-01" db="EMBL/GenBank/DDBJ databases">
        <title>Whole genome shotgun sequence of Actinoplanes couchii NBRC 106145.</title>
        <authorList>
            <person name="Komaki H."/>
            <person name="Tamura T."/>
        </authorList>
    </citation>
    <scope>NUCLEOTIDE SEQUENCE [LARGE SCALE GENOMIC DNA]</scope>
    <source>
        <strain evidence="2 3">NBRC 106145</strain>
    </source>
</reference>
<dbReference type="InterPro" id="IPR041581">
    <property type="entry name" value="Glyoxalase_6"/>
</dbReference>
<comment type="caution">
    <text evidence="2">The sequence shown here is derived from an EMBL/GenBank/DDBJ whole genome shotgun (WGS) entry which is preliminary data.</text>
</comment>
<accession>A0ABQ3XPG0</accession>
<proteinExistence type="predicted"/>
<evidence type="ECO:0000313" key="2">
    <source>
        <dbReference type="EMBL" id="GID60379.1"/>
    </source>
</evidence>
<dbReference type="InterPro" id="IPR029068">
    <property type="entry name" value="Glyas_Bleomycin-R_OHBP_Dase"/>
</dbReference>
<dbReference type="Proteomes" id="UP000612282">
    <property type="component" value="Unassembled WGS sequence"/>
</dbReference>
<dbReference type="Gene3D" id="3.10.180.10">
    <property type="entry name" value="2,3-Dihydroxybiphenyl 1,2-Dioxygenase, domain 1"/>
    <property type="match status" value="1"/>
</dbReference>
<dbReference type="RefSeq" id="WP_203807328.1">
    <property type="nucleotide sequence ID" value="NZ_BAAAQE010000009.1"/>
</dbReference>
<keyword evidence="3" id="KW-1185">Reference proteome</keyword>
<evidence type="ECO:0000313" key="3">
    <source>
        <dbReference type="Proteomes" id="UP000612282"/>
    </source>
</evidence>
<evidence type="ECO:0000259" key="1">
    <source>
        <dbReference type="Pfam" id="PF18029"/>
    </source>
</evidence>
<dbReference type="Pfam" id="PF18029">
    <property type="entry name" value="Glyoxalase_6"/>
    <property type="match status" value="1"/>
</dbReference>
<gene>
    <name evidence="2" type="ORF">Aco03nite_087830</name>
</gene>
<dbReference type="PANTHER" id="PTHR35908">
    <property type="entry name" value="HYPOTHETICAL FUSION PROTEIN"/>
    <property type="match status" value="1"/>
</dbReference>
<dbReference type="SUPFAM" id="SSF54593">
    <property type="entry name" value="Glyoxalase/Bleomycin resistance protein/Dihydroxybiphenyl dioxygenase"/>
    <property type="match status" value="1"/>
</dbReference>